<feature type="domain" description="SnoaL-like" evidence="1">
    <location>
        <begin position="10"/>
        <end position="95"/>
    </location>
</feature>
<dbReference type="SUPFAM" id="SSF54427">
    <property type="entry name" value="NTF2-like"/>
    <property type="match status" value="1"/>
</dbReference>
<protein>
    <submittedName>
        <fullName evidence="2">Nuclear transport factor 2 family protein</fullName>
    </submittedName>
</protein>
<dbReference type="InterPro" id="IPR037401">
    <property type="entry name" value="SnoaL-like"/>
</dbReference>
<accession>A0A5C4NRQ0</accession>
<dbReference type="Pfam" id="PF12680">
    <property type="entry name" value="SnoaL_2"/>
    <property type="match status" value="1"/>
</dbReference>
<dbReference type="InterPro" id="IPR032710">
    <property type="entry name" value="NTF2-like_dom_sf"/>
</dbReference>
<dbReference type="AlphaFoldDB" id="A0A5C4NRQ0"/>
<evidence type="ECO:0000313" key="2">
    <source>
        <dbReference type="EMBL" id="TNC77123.1"/>
    </source>
</evidence>
<dbReference type="EMBL" id="VDGE01000003">
    <property type="protein sequence ID" value="TNC77123.1"/>
    <property type="molecule type" value="Genomic_DNA"/>
</dbReference>
<comment type="caution">
    <text evidence="2">The sequence shown here is derived from an EMBL/GenBank/DDBJ whole genome shotgun (WGS) entry which is preliminary data.</text>
</comment>
<proteinExistence type="predicted"/>
<evidence type="ECO:0000313" key="3">
    <source>
        <dbReference type="Proteomes" id="UP000305681"/>
    </source>
</evidence>
<gene>
    <name evidence="2" type="ORF">FHI69_12335</name>
</gene>
<dbReference type="Gene3D" id="3.10.450.50">
    <property type="match status" value="1"/>
</dbReference>
<reference evidence="2 3" key="1">
    <citation type="submission" date="2019-06" db="EMBL/GenBank/DDBJ databases">
        <title>Genome sequence of Janthinobacterium lividum UCD_MED1.</title>
        <authorList>
            <person name="De Leon M.E."/>
            <person name="Jospin G."/>
        </authorList>
    </citation>
    <scope>NUCLEOTIDE SEQUENCE [LARGE SCALE GENOMIC DNA]</scope>
    <source>
        <strain evidence="2 3">UCD_MED1</strain>
    </source>
</reference>
<dbReference type="Proteomes" id="UP000305681">
    <property type="component" value="Unassembled WGS sequence"/>
</dbReference>
<evidence type="ECO:0000259" key="1">
    <source>
        <dbReference type="Pfam" id="PF12680"/>
    </source>
</evidence>
<name>A0A5C4NRQ0_9BURK</name>
<dbReference type="RefSeq" id="WP_139090752.1">
    <property type="nucleotide sequence ID" value="NZ_VDGE01000003.1"/>
</dbReference>
<sequence length="109" mass="11248">MSLLMPAIVGDYFSADNHHDSNAVAQCFAADGSVHDEGRTHAGHAAIQAWKEAGSQQYGATVSPISADTQGARCVVTGSVSGSFPGSPLALRFAFTLAGNRIQTLEISA</sequence>
<organism evidence="2 3">
    <name type="scientific">Janthinobacterium lividum</name>
    <dbReference type="NCBI Taxonomy" id="29581"/>
    <lineage>
        <taxon>Bacteria</taxon>
        <taxon>Pseudomonadati</taxon>
        <taxon>Pseudomonadota</taxon>
        <taxon>Betaproteobacteria</taxon>
        <taxon>Burkholderiales</taxon>
        <taxon>Oxalobacteraceae</taxon>
        <taxon>Janthinobacterium</taxon>
    </lineage>
</organism>